<evidence type="ECO:0000256" key="1">
    <source>
        <dbReference type="ARBA" id="ARBA00022679"/>
    </source>
</evidence>
<feature type="domain" description="Peptidase A2" evidence="9">
    <location>
        <begin position="320"/>
        <end position="355"/>
    </location>
</feature>
<dbReference type="PANTHER" id="PTHR37984:SF5">
    <property type="entry name" value="PROTEIN NYNRIN-LIKE"/>
    <property type="match status" value="1"/>
</dbReference>
<keyword evidence="5" id="KW-0378">Hydrolase</keyword>
<evidence type="ECO:0000313" key="11">
    <source>
        <dbReference type="Proteomes" id="UP001219518"/>
    </source>
</evidence>
<comment type="caution">
    <text evidence="10">The sequence shown here is derived from an EMBL/GenBank/DDBJ whole genome shotgun (WGS) entry which is preliminary data.</text>
</comment>
<evidence type="ECO:0000256" key="3">
    <source>
        <dbReference type="ARBA" id="ARBA00022722"/>
    </source>
</evidence>
<dbReference type="Gene3D" id="3.30.420.10">
    <property type="entry name" value="Ribonuclease H-like superfamily/Ribonuclease H"/>
    <property type="match status" value="1"/>
</dbReference>
<dbReference type="Gene3D" id="2.40.70.10">
    <property type="entry name" value="Acid Proteases"/>
    <property type="match status" value="1"/>
</dbReference>
<dbReference type="GO" id="GO:0016779">
    <property type="term" value="F:nucleotidyltransferase activity"/>
    <property type="evidence" value="ECO:0007669"/>
    <property type="project" value="UniProtKB-KW"/>
</dbReference>
<dbReference type="GO" id="GO:0006508">
    <property type="term" value="P:proteolysis"/>
    <property type="evidence" value="ECO:0007669"/>
    <property type="project" value="InterPro"/>
</dbReference>
<dbReference type="GO" id="GO:0003676">
    <property type="term" value="F:nucleic acid binding"/>
    <property type="evidence" value="ECO:0007669"/>
    <property type="project" value="InterPro"/>
</dbReference>
<sequence length="941" mass="102643">MRQATFPTYDGKTDYTFYRAQFLALAASRPMSEWAEALVVALREPASHVLSTLTVDQLTDFGELDNALQTRFGRPRPRNIAVQSLKAARQQPEQSLREFGVQIDLLCRDAYRDDPIVGRSPSVLDKLVLDNFLAGIADPATRRLLLMSRPTDLTTALATASELEDAPPPVKRVRQVEVEVAPAAPVPDVTGDAHDPGQLAAQLAELTAAVRAVQSAPAQPQAQAPMSSAAAARPRAAPTMGRPDMKWASDGRPICWRCEEVGHIGRDCDQRRDVRGARRGPAGATASPPPPHADGTPPLPPSALDAVAPVINIEVDDEACRAVVDTGAVITLVRRGLLPGPAPPKANLRIRGVSGEVSSTFGPRRAVFRFSQVPVAWGVFEVDMPEDCLLGADLMVHLKAYVDMGHAQFVLRQQSPGRALPRPLAVPFTRAPELPALYHFDAYLCIRSAEELRVPPSGECSTRALLRSDWHPPARRCPSPPKGEDGPHGSGSSGNARSDRRVPRRAVDGVVALTSAPPAVGTAGHEVRTWPEALERKGCSCCARRARKSSGTGARARAVPGRRHRSSRGARAVPGERVPALEHEHELCRGPLPSSLLEGHGLKADATWPSNTRFGLLLDATHDRGAARQAPCAALSVRPGVVPCVRDNVELTLANTTDALIVVPRHAVIAEVYLIGLQPDDAPPRRPTSAAAAAPTAAPVRRKDEGTFQHRHAAARCTTVMPDPDWSVAELQAAQRLDPGIKTILDAMEHSSTRLSCEDQRDWDDVVPLILMAYRAMPHNATKFSPAEVMFGHNIILPADLSRPPPPDATDAEDDPALYPAWLRERLRDIHEEVRRNMTTAQCRAKDHYDAAGTFNPVQEGQEVWLYAPRRRVGRNPKLECPWEGPYRVERAINDVVMEIRPLFETVSRRRARNKIVHADRLAPRRAIPALSRQIPRQQQS</sequence>
<dbReference type="AlphaFoldDB" id="A0AAE1HH45"/>
<dbReference type="SUPFAM" id="SSF50630">
    <property type="entry name" value="Acid proteases"/>
    <property type="match status" value="1"/>
</dbReference>
<evidence type="ECO:0000256" key="4">
    <source>
        <dbReference type="ARBA" id="ARBA00022759"/>
    </source>
</evidence>
<reference evidence="10" key="1">
    <citation type="submission" date="2021-07" db="EMBL/GenBank/DDBJ databases">
        <authorList>
            <person name="Catto M.A."/>
            <person name="Jacobson A."/>
            <person name="Kennedy G."/>
            <person name="Labadie P."/>
            <person name="Hunt B.G."/>
            <person name="Srinivasan R."/>
        </authorList>
    </citation>
    <scope>NUCLEOTIDE SEQUENCE</scope>
    <source>
        <strain evidence="10">PL_HMW_Pooled</strain>
        <tissue evidence="10">Head</tissue>
    </source>
</reference>
<keyword evidence="11" id="KW-1185">Reference proteome</keyword>
<dbReference type="InterPro" id="IPR036397">
    <property type="entry name" value="RNaseH_sf"/>
</dbReference>
<evidence type="ECO:0000259" key="9">
    <source>
        <dbReference type="PROSITE" id="PS50175"/>
    </source>
</evidence>
<dbReference type="GO" id="GO:0008270">
    <property type="term" value="F:zinc ion binding"/>
    <property type="evidence" value="ECO:0007669"/>
    <property type="project" value="UniProtKB-KW"/>
</dbReference>
<feature type="region of interest" description="Disordered" evidence="7">
    <location>
        <begin position="471"/>
        <end position="503"/>
    </location>
</feature>
<dbReference type="InterPro" id="IPR021109">
    <property type="entry name" value="Peptidase_aspartic_dom_sf"/>
</dbReference>
<dbReference type="InterPro" id="IPR018061">
    <property type="entry name" value="Retropepsins"/>
</dbReference>
<keyword evidence="6" id="KW-0863">Zinc-finger</keyword>
<keyword evidence="6" id="KW-0862">Zinc</keyword>
<keyword evidence="2" id="KW-0548">Nucleotidyltransferase</keyword>
<evidence type="ECO:0000256" key="2">
    <source>
        <dbReference type="ARBA" id="ARBA00022695"/>
    </source>
</evidence>
<feature type="region of interest" description="Disordered" evidence="7">
    <location>
        <begin position="217"/>
        <end position="249"/>
    </location>
</feature>
<accession>A0AAE1HH45</accession>
<dbReference type="PROSITE" id="PS50175">
    <property type="entry name" value="ASP_PROT_RETROV"/>
    <property type="match status" value="1"/>
</dbReference>
<dbReference type="Pfam" id="PF22938">
    <property type="entry name" value="Integrase_p58_C"/>
    <property type="match status" value="1"/>
</dbReference>
<dbReference type="SMART" id="SM00343">
    <property type="entry name" value="ZnF_C2HC"/>
    <property type="match status" value="1"/>
</dbReference>
<feature type="region of interest" description="Disordered" evidence="7">
    <location>
        <begin position="681"/>
        <end position="708"/>
    </location>
</feature>
<evidence type="ECO:0000256" key="6">
    <source>
        <dbReference type="PROSITE-ProRule" id="PRU00047"/>
    </source>
</evidence>
<feature type="region of interest" description="Disordered" evidence="7">
    <location>
        <begin position="271"/>
        <end position="303"/>
    </location>
</feature>
<dbReference type="PANTHER" id="PTHR37984">
    <property type="entry name" value="PROTEIN CBG26694"/>
    <property type="match status" value="1"/>
</dbReference>
<evidence type="ECO:0000259" key="8">
    <source>
        <dbReference type="PROSITE" id="PS50158"/>
    </source>
</evidence>
<keyword evidence="6" id="KW-0479">Metal-binding</keyword>
<name>A0AAE1HH45_9NEOP</name>
<organism evidence="10 11">
    <name type="scientific">Frankliniella fusca</name>
    <dbReference type="NCBI Taxonomy" id="407009"/>
    <lineage>
        <taxon>Eukaryota</taxon>
        <taxon>Metazoa</taxon>
        <taxon>Ecdysozoa</taxon>
        <taxon>Arthropoda</taxon>
        <taxon>Hexapoda</taxon>
        <taxon>Insecta</taxon>
        <taxon>Pterygota</taxon>
        <taxon>Neoptera</taxon>
        <taxon>Paraneoptera</taxon>
        <taxon>Thysanoptera</taxon>
        <taxon>Terebrantia</taxon>
        <taxon>Thripoidea</taxon>
        <taxon>Thripidae</taxon>
        <taxon>Frankliniella</taxon>
    </lineage>
</organism>
<dbReference type="Pfam" id="PF00098">
    <property type="entry name" value="zf-CCHC"/>
    <property type="match status" value="1"/>
</dbReference>
<keyword evidence="4" id="KW-0255">Endonuclease</keyword>
<feature type="region of interest" description="Disordered" evidence="7">
    <location>
        <begin position="552"/>
        <end position="575"/>
    </location>
</feature>
<feature type="domain" description="CCHC-type" evidence="8">
    <location>
        <begin position="255"/>
        <end position="270"/>
    </location>
</feature>
<gene>
    <name evidence="10" type="ORF">KUF71_010480</name>
</gene>
<dbReference type="InterPro" id="IPR001995">
    <property type="entry name" value="Peptidase_A2_cat"/>
</dbReference>
<dbReference type="GO" id="GO:0004519">
    <property type="term" value="F:endonuclease activity"/>
    <property type="evidence" value="ECO:0007669"/>
    <property type="project" value="UniProtKB-KW"/>
</dbReference>
<dbReference type="EMBL" id="JAHWGI010001033">
    <property type="protein sequence ID" value="KAK3921265.1"/>
    <property type="molecule type" value="Genomic_DNA"/>
</dbReference>
<feature type="compositionally biased region" description="Pro residues" evidence="7">
    <location>
        <begin position="287"/>
        <end position="301"/>
    </location>
</feature>
<keyword evidence="1" id="KW-0808">Transferase</keyword>
<evidence type="ECO:0000313" key="10">
    <source>
        <dbReference type="EMBL" id="KAK3921265.1"/>
    </source>
</evidence>
<feature type="compositionally biased region" description="Low complexity" evidence="7">
    <location>
        <begin position="217"/>
        <end position="238"/>
    </location>
</feature>
<dbReference type="InterPro" id="IPR050951">
    <property type="entry name" value="Retrovirus_Pol_polyprotein"/>
</dbReference>
<feature type="compositionally biased region" description="Low complexity" evidence="7">
    <location>
        <begin position="687"/>
        <end position="699"/>
    </location>
</feature>
<protein>
    <submittedName>
        <fullName evidence="10">Retrovirus-related Pol polyprotein from transposon 412</fullName>
    </submittedName>
</protein>
<keyword evidence="3" id="KW-0540">Nuclease</keyword>
<dbReference type="InterPro" id="IPR054465">
    <property type="entry name" value="Integrase_p58-like_C"/>
</dbReference>
<reference evidence="10" key="2">
    <citation type="journal article" date="2023" name="BMC Genomics">
        <title>Pest status, molecular evolution, and epigenetic factors derived from the genome assembly of Frankliniella fusca, a thysanopteran phytovirus vector.</title>
        <authorList>
            <person name="Catto M.A."/>
            <person name="Labadie P.E."/>
            <person name="Jacobson A.L."/>
            <person name="Kennedy G.G."/>
            <person name="Srinivasan R."/>
            <person name="Hunt B.G."/>
        </authorList>
    </citation>
    <scope>NUCLEOTIDE SEQUENCE</scope>
    <source>
        <strain evidence="10">PL_HMW_Pooled</strain>
    </source>
</reference>
<evidence type="ECO:0000256" key="5">
    <source>
        <dbReference type="ARBA" id="ARBA00022801"/>
    </source>
</evidence>
<dbReference type="GO" id="GO:0004190">
    <property type="term" value="F:aspartic-type endopeptidase activity"/>
    <property type="evidence" value="ECO:0007669"/>
    <property type="project" value="InterPro"/>
</dbReference>
<dbReference type="PROSITE" id="PS50158">
    <property type="entry name" value="ZF_CCHC"/>
    <property type="match status" value="1"/>
</dbReference>
<dbReference type="InterPro" id="IPR001878">
    <property type="entry name" value="Znf_CCHC"/>
</dbReference>
<dbReference type="Pfam" id="PF00077">
    <property type="entry name" value="RVP"/>
    <property type="match status" value="1"/>
</dbReference>
<proteinExistence type="predicted"/>
<evidence type="ECO:0000256" key="7">
    <source>
        <dbReference type="SAM" id="MobiDB-lite"/>
    </source>
</evidence>
<dbReference type="Proteomes" id="UP001219518">
    <property type="component" value="Unassembled WGS sequence"/>
</dbReference>